<gene>
    <name evidence="7" type="ORF">SAMN02194393_00125</name>
</gene>
<protein>
    <submittedName>
        <fullName evidence="7">D-3-phosphoglycerate dehydrogenase</fullName>
    </submittedName>
</protein>
<dbReference type="EMBL" id="FUZT01000001">
    <property type="protein sequence ID" value="SKC36138.1"/>
    <property type="molecule type" value="Genomic_DNA"/>
</dbReference>
<dbReference type="PANTHER" id="PTHR42789:SF1">
    <property type="entry name" value="D-ISOMER SPECIFIC 2-HYDROXYACID DEHYDROGENASE FAMILY PROTEIN (AFU_ORTHOLOGUE AFUA_6G10090)"/>
    <property type="match status" value="1"/>
</dbReference>
<dbReference type="RefSeq" id="WP_170917213.1">
    <property type="nucleotide sequence ID" value="NZ_FUZT01000001.1"/>
</dbReference>
<dbReference type="PANTHER" id="PTHR42789">
    <property type="entry name" value="D-ISOMER SPECIFIC 2-HYDROXYACID DEHYDROGENASE FAMILY PROTEIN (AFU_ORTHOLOGUE AFUA_6G10090)"/>
    <property type="match status" value="1"/>
</dbReference>
<evidence type="ECO:0000256" key="1">
    <source>
        <dbReference type="ARBA" id="ARBA00005854"/>
    </source>
</evidence>
<dbReference type="Gene3D" id="3.40.50.720">
    <property type="entry name" value="NAD(P)-binding Rossmann-like Domain"/>
    <property type="match status" value="2"/>
</dbReference>
<proteinExistence type="inferred from homology"/>
<dbReference type="Pfam" id="PF02826">
    <property type="entry name" value="2-Hacid_dh_C"/>
    <property type="match status" value="1"/>
</dbReference>
<evidence type="ECO:0000313" key="8">
    <source>
        <dbReference type="Proteomes" id="UP000190285"/>
    </source>
</evidence>
<evidence type="ECO:0000256" key="2">
    <source>
        <dbReference type="ARBA" id="ARBA00023002"/>
    </source>
</evidence>
<dbReference type="Proteomes" id="UP000190285">
    <property type="component" value="Unassembled WGS sequence"/>
</dbReference>
<keyword evidence="8" id="KW-1185">Reference proteome</keyword>
<dbReference type="InterPro" id="IPR006140">
    <property type="entry name" value="D-isomer_DH_NAD-bd"/>
</dbReference>
<dbReference type="InterPro" id="IPR006139">
    <property type="entry name" value="D-isomer_2_OHA_DH_cat_dom"/>
</dbReference>
<dbReference type="FunFam" id="3.40.50.720:FF:000203">
    <property type="entry name" value="D-3-phosphoglycerate dehydrogenase (SerA)"/>
    <property type="match status" value="1"/>
</dbReference>
<dbReference type="GO" id="GO:0016616">
    <property type="term" value="F:oxidoreductase activity, acting on the CH-OH group of donors, NAD or NADP as acceptor"/>
    <property type="evidence" value="ECO:0007669"/>
    <property type="project" value="InterPro"/>
</dbReference>
<keyword evidence="3" id="KW-0520">NAD</keyword>
<name>A0A1T5IAR4_9FIRM</name>
<evidence type="ECO:0000256" key="4">
    <source>
        <dbReference type="RuleBase" id="RU003719"/>
    </source>
</evidence>
<dbReference type="InterPro" id="IPR036291">
    <property type="entry name" value="NAD(P)-bd_dom_sf"/>
</dbReference>
<organism evidence="7 8">
    <name type="scientific">Maledivibacter halophilus</name>
    <dbReference type="NCBI Taxonomy" id="36842"/>
    <lineage>
        <taxon>Bacteria</taxon>
        <taxon>Bacillati</taxon>
        <taxon>Bacillota</taxon>
        <taxon>Clostridia</taxon>
        <taxon>Peptostreptococcales</taxon>
        <taxon>Caminicellaceae</taxon>
        <taxon>Maledivibacter</taxon>
    </lineage>
</organism>
<reference evidence="7 8" key="1">
    <citation type="submission" date="2017-02" db="EMBL/GenBank/DDBJ databases">
        <authorList>
            <person name="Peterson S.W."/>
        </authorList>
    </citation>
    <scope>NUCLEOTIDE SEQUENCE [LARGE SCALE GENOMIC DNA]</scope>
    <source>
        <strain evidence="7 8">M1</strain>
    </source>
</reference>
<feature type="domain" description="D-isomer specific 2-hydroxyacid dehydrogenase NAD-binding" evidence="6">
    <location>
        <begin position="105"/>
        <end position="282"/>
    </location>
</feature>
<feature type="domain" description="D-isomer specific 2-hydroxyacid dehydrogenase catalytic" evidence="5">
    <location>
        <begin position="4"/>
        <end position="314"/>
    </location>
</feature>
<evidence type="ECO:0000313" key="7">
    <source>
        <dbReference type="EMBL" id="SKC36138.1"/>
    </source>
</evidence>
<evidence type="ECO:0000259" key="6">
    <source>
        <dbReference type="Pfam" id="PF02826"/>
    </source>
</evidence>
<comment type="similarity">
    <text evidence="1 4">Belongs to the D-isomer specific 2-hydroxyacid dehydrogenase family.</text>
</comment>
<evidence type="ECO:0000256" key="3">
    <source>
        <dbReference type="ARBA" id="ARBA00023027"/>
    </source>
</evidence>
<sequence>MKKVLVTEPIHEEGLKILKEGKVEVVMGKSTKIEKLMDQAIGCHGILIRSAQIPGELIKNIPALKVIAKHGVGVDNIDVKTATDQGVLVVNAPESNINAVAEHALGMILSLSKNLLPLDSKVREGKFGIRREVVNLEMKGKTVGLIGLGKIATLLAEKLKALGVKLIAFDPFVNSDMAHKMGIELVDNIDKIFSKSDFISVHVPLNEKTKGMIGKQEFSKMKKDAYFINVARGPIVNEKDLYEALKEKVIKGAAIDVFEQEPPASNNPLFQLENILISPHNAALTDEALIAMATHSAQGVVDYLNGKKPKYIVNPEVLNK</sequence>
<dbReference type="STRING" id="36842.SAMN02194393_00125"/>
<dbReference type="GO" id="GO:0051287">
    <property type="term" value="F:NAD binding"/>
    <property type="evidence" value="ECO:0007669"/>
    <property type="project" value="InterPro"/>
</dbReference>
<dbReference type="SUPFAM" id="SSF52283">
    <property type="entry name" value="Formate/glycerate dehydrogenase catalytic domain-like"/>
    <property type="match status" value="1"/>
</dbReference>
<dbReference type="InterPro" id="IPR050857">
    <property type="entry name" value="D-2-hydroxyacid_DH"/>
</dbReference>
<keyword evidence="2 4" id="KW-0560">Oxidoreductase</keyword>
<dbReference type="Pfam" id="PF00389">
    <property type="entry name" value="2-Hacid_dh"/>
    <property type="match status" value="1"/>
</dbReference>
<dbReference type="InterPro" id="IPR029753">
    <property type="entry name" value="D-isomer_DH_CS"/>
</dbReference>
<dbReference type="SUPFAM" id="SSF51735">
    <property type="entry name" value="NAD(P)-binding Rossmann-fold domains"/>
    <property type="match status" value="1"/>
</dbReference>
<dbReference type="PROSITE" id="PS00671">
    <property type="entry name" value="D_2_HYDROXYACID_DH_3"/>
    <property type="match status" value="1"/>
</dbReference>
<dbReference type="PROSITE" id="PS00670">
    <property type="entry name" value="D_2_HYDROXYACID_DH_2"/>
    <property type="match status" value="1"/>
</dbReference>
<evidence type="ECO:0000259" key="5">
    <source>
        <dbReference type="Pfam" id="PF00389"/>
    </source>
</evidence>
<dbReference type="CDD" id="cd12173">
    <property type="entry name" value="PGDH_4"/>
    <property type="match status" value="1"/>
</dbReference>
<accession>A0A1T5IAR4</accession>
<dbReference type="AlphaFoldDB" id="A0A1T5IAR4"/>